<dbReference type="EMBL" id="SJOI01000001">
    <property type="protein sequence ID" value="TCL06216.1"/>
    <property type="molecule type" value="Genomic_DNA"/>
</dbReference>
<sequence>MRGITSAAAVQADGTRVTKSASVRVEGLKKAIGGATLLANVDLHVNAGEFVTLLGASGSGKTSTLMAIAGFLTPDAGRITVGDRDVTRVPPGRERDMGIVFQNYALFPHMTVAQNVAYPLKVRHLPRQQIKARVARVLELVQLTPLADRKPAWLSGGQQQRVALARALVFEPSVLLMDEPMGALDVRLKEELQWEIRRLQREIGATVIYVTHDQHEAMLLSDRVALMRDGRIEQYSTAQELYQRPETLFAARFLGDSNLLKGRLSHTAGPALEVAGTHLRLPAEQADGKEDGALCAALLRPEVLAIQPAGLLEEPSPGCCIAGMVKDLAFVGQSIRYEFECELMDGTMLIQQVARSGHTQLSPGSRAVVSWDPRDIHLIKMDGSHG</sequence>
<dbReference type="InterPro" id="IPR017871">
    <property type="entry name" value="ABC_transporter-like_CS"/>
</dbReference>
<dbReference type="InterPro" id="IPR027417">
    <property type="entry name" value="P-loop_NTPase"/>
</dbReference>
<keyword evidence="1" id="KW-0813">Transport</keyword>
<dbReference type="Gene3D" id="3.40.50.300">
    <property type="entry name" value="P-loop containing nucleotide triphosphate hydrolases"/>
    <property type="match status" value="1"/>
</dbReference>
<evidence type="ECO:0000256" key="3">
    <source>
        <dbReference type="ARBA" id="ARBA00022840"/>
    </source>
</evidence>
<dbReference type="InterPro" id="IPR050093">
    <property type="entry name" value="ABC_SmlMolc_Importer"/>
</dbReference>
<dbReference type="SMART" id="SM00382">
    <property type="entry name" value="AAA"/>
    <property type="match status" value="1"/>
</dbReference>
<dbReference type="SUPFAM" id="SSF52540">
    <property type="entry name" value="P-loop containing nucleoside triphosphate hydrolases"/>
    <property type="match status" value="1"/>
</dbReference>
<gene>
    <name evidence="5" type="ORF">EZJ58_4451</name>
</gene>
<dbReference type="InterPro" id="IPR008995">
    <property type="entry name" value="Mo/tungstate-bd_C_term_dom"/>
</dbReference>
<keyword evidence="3 5" id="KW-0067">ATP-binding</keyword>
<evidence type="ECO:0000313" key="5">
    <source>
        <dbReference type="EMBL" id="TCL06216.1"/>
    </source>
</evidence>
<dbReference type="Proteomes" id="UP000294555">
    <property type="component" value="Unassembled WGS sequence"/>
</dbReference>
<evidence type="ECO:0000313" key="6">
    <source>
        <dbReference type="Proteomes" id="UP000294555"/>
    </source>
</evidence>
<feature type="domain" description="ABC transporter" evidence="4">
    <location>
        <begin position="23"/>
        <end position="254"/>
    </location>
</feature>
<dbReference type="InterPro" id="IPR003439">
    <property type="entry name" value="ABC_transporter-like_ATP-bd"/>
</dbReference>
<dbReference type="Pfam" id="PF00005">
    <property type="entry name" value="ABC_tran"/>
    <property type="match status" value="1"/>
</dbReference>
<evidence type="ECO:0000256" key="1">
    <source>
        <dbReference type="ARBA" id="ARBA00022448"/>
    </source>
</evidence>
<dbReference type="GO" id="GO:0015697">
    <property type="term" value="P:quaternary ammonium group transport"/>
    <property type="evidence" value="ECO:0007669"/>
    <property type="project" value="UniProtKB-ARBA"/>
</dbReference>
<dbReference type="PANTHER" id="PTHR42781:SF4">
    <property type="entry name" value="SPERMIDINE_PUTRESCINE IMPORT ATP-BINDING PROTEIN POTA"/>
    <property type="match status" value="1"/>
</dbReference>
<protein>
    <submittedName>
        <fullName evidence="5">Putative spermidine/putrescine transport system ATP-binding protein</fullName>
    </submittedName>
</protein>
<dbReference type="PROSITE" id="PS50893">
    <property type="entry name" value="ABC_TRANSPORTER_2"/>
    <property type="match status" value="1"/>
</dbReference>
<dbReference type="AlphaFoldDB" id="A0A4R1NNC1"/>
<organism evidence="5 6">
    <name type="scientific">Sodalis ligni</name>
    <dbReference type="NCBI Taxonomy" id="2697027"/>
    <lineage>
        <taxon>Bacteria</taxon>
        <taxon>Pseudomonadati</taxon>
        <taxon>Pseudomonadota</taxon>
        <taxon>Gammaproteobacteria</taxon>
        <taxon>Enterobacterales</taxon>
        <taxon>Bruguierivoracaceae</taxon>
        <taxon>Sodalis</taxon>
    </lineage>
</organism>
<reference evidence="5 6" key="1">
    <citation type="submission" date="2019-02" db="EMBL/GenBank/DDBJ databases">
        <title>Investigation of anaerobic lignin degradation for improved lignocellulosic biofuels.</title>
        <authorList>
            <person name="Deangelis K."/>
        </authorList>
    </citation>
    <scope>NUCLEOTIDE SEQUENCE [LARGE SCALE GENOMIC DNA]</scope>
    <source>
        <strain evidence="5 6">159R</strain>
    </source>
</reference>
<dbReference type="InterPro" id="IPR003593">
    <property type="entry name" value="AAA+_ATPase"/>
</dbReference>
<dbReference type="InterPro" id="IPR013611">
    <property type="entry name" value="Transp-assoc_OB_typ2"/>
</dbReference>
<proteinExistence type="predicted"/>
<dbReference type="GO" id="GO:0016887">
    <property type="term" value="F:ATP hydrolysis activity"/>
    <property type="evidence" value="ECO:0007669"/>
    <property type="project" value="InterPro"/>
</dbReference>
<accession>A0A4R1NNC1</accession>
<dbReference type="GO" id="GO:0022857">
    <property type="term" value="F:transmembrane transporter activity"/>
    <property type="evidence" value="ECO:0007669"/>
    <property type="project" value="InterPro"/>
</dbReference>
<name>A0A4R1NNC1_9GAMM</name>
<dbReference type="Gene3D" id="2.40.50.100">
    <property type="match status" value="1"/>
</dbReference>
<evidence type="ECO:0000259" key="4">
    <source>
        <dbReference type="PROSITE" id="PS50893"/>
    </source>
</evidence>
<dbReference type="Pfam" id="PF08402">
    <property type="entry name" value="TOBE_2"/>
    <property type="match status" value="1"/>
</dbReference>
<evidence type="ECO:0000256" key="2">
    <source>
        <dbReference type="ARBA" id="ARBA00022741"/>
    </source>
</evidence>
<dbReference type="RefSeq" id="WP_165934222.1">
    <property type="nucleotide sequence ID" value="NZ_SJOI01000001.1"/>
</dbReference>
<keyword evidence="2" id="KW-0547">Nucleotide-binding</keyword>
<dbReference type="FunFam" id="3.40.50.300:FF:000425">
    <property type="entry name" value="Probable ABC transporter, ATP-binding subunit"/>
    <property type="match status" value="1"/>
</dbReference>
<dbReference type="GO" id="GO:0043190">
    <property type="term" value="C:ATP-binding cassette (ABC) transporter complex"/>
    <property type="evidence" value="ECO:0007669"/>
    <property type="project" value="InterPro"/>
</dbReference>
<dbReference type="SUPFAM" id="SSF50331">
    <property type="entry name" value="MOP-like"/>
    <property type="match status" value="1"/>
</dbReference>
<keyword evidence="6" id="KW-1185">Reference proteome</keyword>
<comment type="caution">
    <text evidence="5">The sequence shown here is derived from an EMBL/GenBank/DDBJ whole genome shotgun (WGS) entry which is preliminary data.</text>
</comment>
<dbReference type="PROSITE" id="PS00211">
    <property type="entry name" value="ABC_TRANSPORTER_1"/>
    <property type="match status" value="1"/>
</dbReference>
<dbReference type="GO" id="GO:0005524">
    <property type="term" value="F:ATP binding"/>
    <property type="evidence" value="ECO:0007669"/>
    <property type="project" value="UniProtKB-KW"/>
</dbReference>
<dbReference type="PANTHER" id="PTHR42781">
    <property type="entry name" value="SPERMIDINE/PUTRESCINE IMPORT ATP-BINDING PROTEIN POTA"/>
    <property type="match status" value="1"/>
</dbReference>